<evidence type="ECO:0000313" key="3">
    <source>
        <dbReference type="Proteomes" id="UP000434172"/>
    </source>
</evidence>
<keyword evidence="3" id="KW-1185">Reference proteome</keyword>
<proteinExistence type="predicted"/>
<organism evidence="2 3">
    <name type="scientific">Colletotrichum asianum</name>
    <dbReference type="NCBI Taxonomy" id="702518"/>
    <lineage>
        <taxon>Eukaryota</taxon>
        <taxon>Fungi</taxon>
        <taxon>Dikarya</taxon>
        <taxon>Ascomycota</taxon>
        <taxon>Pezizomycotina</taxon>
        <taxon>Sordariomycetes</taxon>
        <taxon>Hypocreomycetidae</taxon>
        <taxon>Glomerellales</taxon>
        <taxon>Glomerellaceae</taxon>
        <taxon>Colletotrichum</taxon>
        <taxon>Colletotrichum gloeosporioides species complex</taxon>
    </lineage>
</organism>
<accession>A0A8H3WTG2</accession>
<evidence type="ECO:0000313" key="2">
    <source>
        <dbReference type="EMBL" id="KAF0330512.1"/>
    </source>
</evidence>
<reference evidence="2 3" key="1">
    <citation type="submission" date="2019-12" db="EMBL/GenBank/DDBJ databases">
        <title>A genome sequence resource for the geographically widespread anthracnose pathogen Colletotrichum asianum.</title>
        <authorList>
            <person name="Meng Y."/>
        </authorList>
    </citation>
    <scope>NUCLEOTIDE SEQUENCE [LARGE SCALE GENOMIC DNA]</scope>
    <source>
        <strain evidence="2 3">ICMP 18580</strain>
    </source>
</reference>
<gene>
    <name evidence="2" type="ORF">GQ607_002391</name>
</gene>
<comment type="caution">
    <text evidence="2">The sequence shown here is derived from an EMBL/GenBank/DDBJ whole genome shotgun (WGS) entry which is preliminary data.</text>
</comment>
<evidence type="ECO:0000256" key="1">
    <source>
        <dbReference type="SAM" id="MobiDB-lite"/>
    </source>
</evidence>
<name>A0A8H3WTG2_9PEZI</name>
<dbReference type="AlphaFoldDB" id="A0A8H3WTG2"/>
<sequence>MDAWLQQSTAAQHFSASKPERETSDTHSSTGRDYNTIHLPLLDPAAFDDVIREIGEKTSSPSEFQRLLKEHSETTTVKLRDEFNDAADSLAADPTLLPNPYIWESFLRFSRDPCLQYLVPFISAFVTTTTDADEATDIPVIKSTDRSDTTKTRVTRKGERTRERGRVAKKAVQSGRRISHKGAVNNRQQNAEQKFLSVLEANADAFWAIGDVGWQPIAQASGPAVAWR</sequence>
<dbReference type="Proteomes" id="UP000434172">
    <property type="component" value="Unassembled WGS sequence"/>
</dbReference>
<protein>
    <submittedName>
        <fullName evidence="2">Uncharacterized protein</fullName>
    </submittedName>
</protein>
<feature type="region of interest" description="Disordered" evidence="1">
    <location>
        <begin position="1"/>
        <end position="36"/>
    </location>
</feature>
<dbReference type="EMBL" id="WOWK01000007">
    <property type="protein sequence ID" value="KAF0330512.1"/>
    <property type="molecule type" value="Genomic_DNA"/>
</dbReference>
<feature type="compositionally biased region" description="Polar residues" evidence="1">
    <location>
        <begin position="1"/>
        <end position="15"/>
    </location>
</feature>